<feature type="compositionally biased region" description="Polar residues" evidence="1">
    <location>
        <begin position="1330"/>
        <end position="1344"/>
    </location>
</feature>
<gene>
    <name evidence="3" type="ORF">cyc_01544</name>
</gene>
<evidence type="ECO:0000256" key="2">
    <source>
        <dbReference type="SAM" id="SignalP"/>
    </source>
</evidence>
<reference evidence="3 4" key="1">
    <citation type="journal article" date="2016" name="BMC Genomics">
        <title>Comparative genomics reveals Cyclospora cayetanensis possesses coccidia-like metabolism and invasion components but unique surface antigens.</title>
        <authorList>
            <person name="Liu S."/>
            <person name="Wang L."/>
            <person name="Zheng H."/>
            <person name="Xu Z."/>
            <person name="Roellig D.M."/>
            <person name="Li N."/>
            <person name="Frace M.A."/>
            <person name="Tang K."/>
            <person name="Arrowood M.J."/>
            <person name="Moss D.M."/>
            <person name="Zhang L."/>
            <person name="Feng Y."/>
            <person name="Xiao L."/>
        </authorList>
    </citation>
    <scope>NUCLEOTIDE SEQUENCE [LARGE SCALE GENOMIC DNA]</scope>
    <source>
        <strain evidence="3 4">CHN_HEN01</strain>
    </source>
</reference>
<comment type="caution">
    <text evidence="3">The sequence shown here is derived from an EMBL/GenBank/DDBJ whole genome shotgun (WGS) entry which is preliminary data.</text>
</comment>
<proteinExistence type="predicted"/>
<keyword evidence="2" id="KW-0732">Signal</keyword>
<sequence>MKAWGPLLPLLLPVLYPSLPTGAFFAPLTSEAAPVGTRRKHPLQPQQQPHGHKRPGTSQRKFSTSKSGSSAPASSCPSPASSVSAAHAGTKPATQLATTQSARATRQAALHLCAEAVSWQWQYASKNYPPEGLNERAGDALSRFLLGTPYAEPGLNLAKPFLAVILNSSSSEEALAQTFPAPLSSEHTANTLLHPRGSISVDSLSRRLQISPIGGTWRAAQTSFLSICSTTASDLGPLCAVLQAASQCIEVLIEHLRFSSFSIGSPFPLILGCIGSCSPSLSTLLVASLSSPDLPLHSSPVAALQLALAPSAETLLHAAARKTLSLAALRAPPGAFSRADNPHGHQGALKPGLLGAVLRRKGGPPHHKAELLLSYYVFCFDYEKQQTQRLLAAAAAVPASSAAPDASGASHARGGGDVPVQLTEETAVADALLHFLEEAATEVVGEGGPPCSEVAAALATELTKVTPYDLCGATWGVFAVAEIVGLIDLNKAHARTASRLRASLAHATLLGLRHCCLRAERGPQREAEVGALTSACSLMLGESLRHQDTWEELTQRLGVLLYSQGLGGPPPLVSVGPPLVGPLSSSEEIHAVLRSLLPRTLPVSPFLSLRAANHSLFAFVFQGFLDAWQAWGLQTTQPPLQQHEENEAVREVLTAHISSAAASFTDLLSPLSDSPPDHVESSRASCGSLWEEGLSVPSYCAGGEEVEAKEGEAQESGPDFLLSLQCLLFVCQCGREAFAAALCSSPREVLKQQGQGEGGGFFGLPYGGLQRWMHLVASFATFLEGHTAPTAKVLIPTVWSPLVSNSSSVQNAKQAHLMVTSPQRVESNLLFGATLQAEDYPTVLLALQRHAFPSVGAAAASLLGGIEAAAAEREGVACSCLALMLLYLVARMHSIPYFRGAVRAPLYKRPFHYLSSVDDALLVCLYPMVSWLQLVTAGFSLLANLTVSYALLAEALFVRGLLVLCCFSVSPALSHGMLRLFSEALQSCLPEASLLEGPLPPLTPSELLPCENLHPAALAEADLADPISRAAASLALEPFPLATWTAGNLACKHDTPDAFELRQNLRLPSAAESSATAATLEADCEELQLYLASEPLAGVAAAVCCLIDAFFERHGESPPKPSRSLDWSPVAEDVPAELPLKAVPEVPRFTEAMLDAHYLCTIQNPLNLLLHLPADVILKLLTANVLAEVILTLLLKLETYAYMGPPALPGRLPEPIAADEIVQLQLMGVDTQAVRGETAAFQVVIEACCFAEDEAVWELVGRFLDRQANRRPQSLDALFASGFSLEAVDQVCRCTKEVQRLLPLLCRLLRQNAAFFWETKSEGRGKDATSEQGNTAGTPVSTLQDDPKSDPADGVRIKAHQTVTVHPALAPMSRVDLCLFYLKCVVCVACDLRDNRPYPGETRETDPSFASENANAVFLEAIKHSEFHESRPLCEFVAAAVPIIFPLFYTFPKLAALVSTFLAHRKLLRHDGNLKAPSFGAPCSPQGGGTFVTKKRADAVLDLSVHALCFRKLEQDLSRIIELDL</sequence>
<dbReference type="InParanoid" id="A0A1D3D5Z6"/>
<feature type="compositionally biased region" description="Low complexity" evidence="1">
    <location>
        <begin position="64"/>
        <end position="100"/>
    </location>
</feature>
<feature type="signal peptide" evidence="2">
    <location>
        <begin position="1"/>
        <end position="22"/>
    </location>
</feature>
<evidence type="ECO:0000313" key="3">
    <source>
        <dbReference type="EMBL" id="OEH78873.1"/>
    </source>
</evidence>
<evidence type="ECO:0000313" key="4">
    <source>
        <dbReference type="Proteomes" id="UP000095192"/>
    </source>
</evidence>
<feature type="region of interest" description="Disordered" evidence="1">
    <location>
        <begin position="1324"/>
        <end position="1352"/>
    </location>
</feature>
<dbReference type="VEuPathDB" id="ToxoDB:LOC34618537"/>
<protein>
    <submittedName>
        <fullName evidence="3">Uncharacterized protein</fullName>
    </submittedName>
</protein>
<feature type="chain" id="PRO_5008914172" evidence="2">
    <location>
        <begin position="23"/>
        <end position="1525"/>
    </location>
</feature>
<name>A0A1D3D5Z6_9EIME</name>
<evidence type="ECO:0000256" key="1">
    <source>
        <dbReference type="SAM" id="MobiDB-lite"/>
    </source>
</evidence>
<feature type="region of interest" description="Disordered" evidence="1">
    <location>
        <begin position="35"/>
        <end position="100"/>
    </location>
</feature>
<organism evidence="3 4">
    <name type="scientific">Cyclospora cayetanensis</name>
    <dbReference type="NCBI Taxonomy" id="88456"/>
    <lineage>
        <taxon>Eukaryota</taxon>
        <taxon>Sar</taxon>
        <taxon>Alveolata</taxon>
        <taxon>Apicomplexa</taxon>
        <taxon>Conoidasida</taxon>
        <taxon>Coccidia</taxon>
        <taxon>Eucoccidiorida</taxon>
        <taxon>Eimeriorina</taxon>
        <taxon>Eimeriidae</taxon>
        <taxon>Cyclospora</taxon>
    </lineage>
</organism>
<accession>A0A1D3D5Z6</accession>
<keyword evidence="4" id="KW-1185">Reference proteome</keyword>
<dbReference type="EMBL" id="JROU02000589">
    <property type="protein sequence ID" value="OEH78873.1"/>
    <property type="molecule type" value="Genomic_DNA"/>
</dbReference>
<dbReference type="VEuPathDB" id="ToxoDB:cyc_01544"/>
<dbReference type="Proteomes" id="UP000095192">
    <property type="component" value="Unassembled WGS sequence"/>
</dbReference>